<name>X1BWE9_9ZZZZ</name>
<feature type="non-terminal residue" evidence="1">
    <location>
        <position position="1"/>
    </location>
</feature>
<dbReference type="AlphaFoldDB" id="X1BWE9"/>
<evidence type="ECO:0000313" key="1">
    <source>
        <dbReference type="EMBL" id="GAG88493.1"/>
    </source>
</evidence>
<gene>
    <name evidence="1" type="ORF">S01H4_30536</name>
</gene>
<organism evidence="1">
    <name type="scientific">marine sediment metagenome</name>
    <dbReference type="NCBI Taxonomy" id="412755"/>
    <lineage>
        <taxon>unclassified sequences</taxon>
        <taxon>metagenomes</taxon>
        <taxon>ecological metagenomes</taxon>
    </lineage>
</organism>
<comment type="caution">
    <text evidence="1">The sequence shown here is derived from an EMBL/GenBank/DDBJ whole genome shotgun (WGS) entry which is preliminary data.</text>
</comment>
<proteinExistence type="predicted"/>
<accession>X1BWE9</accession>
<dbReference type="EMBL" id="BART01015772">
    <property type="protein sequence ID" value="GAG88493.1"/>
    <property type="molecule type" value="Genomic_DNA"/>
</dbReference>
<protein>
    <submittedName>
        <fullName evidence="1">Uncharacterized protein</fullName>
    </submittedName>
</protein>
<sequence length="35" mass="3939">GNTANNNKGRFGVFYMIASKTRFWETPQITTLSMG</sequence>
<reference evidence="1" key="1">
    <citation type="journal article" date="2014" name="Front. Microbiol.">
        <title>High frequency of phylogenetically diverse reductive dehalogenase-homologous genes in deep subseafloor sedimentary metagenomes.</title>
        <authorList>
            <person name="Kawai M."/>
            <person name="Futagami T."/>
            <person name="Toyoda A."/>
            <person name="Takaki Y."/>
            <person name="Nishi S."/>
            <person name="Hori S."/>
            <person name="Arai W."/>
            <person name="Tsubouchi T."/>
            <person name="Morono Y."/>
            <person name="Uchiyama I."/>
            <person name="Ito T."/>
            <person name="Fujiyama A."/>
            <person name="Inagaki F."/>
            <person name="Takami H."/>
        </authorList>
    </citation>
    <scope>NUCLEOTIDE SEQUENCE</scope>
    <source>
        <strain evidence="1">Expedition CK06-06</strain>
    </source>
</reference>